<dbReference type="GO" id="GO:0006506">
    <property type="term" value="P:GPI anchor biosynthetic process"/>
    <property type="evidence" value="ECO:0007669"/>
    <property type="project" value="TreeGrafter"/>
</dbReference>
<evidence type="ECO:0000313" key="2">
    <source>
        <dbReference type="EMBL" id="RIJ50877.1"/>
    </source>
</evidence>
<dbReference type="Proteomes" id="UP000265926">
    <property type="component" value="Unassembled WGS sequence"/>
</dbReference>
<feature type="domain" description="Endonuclease/exonuclease/phosphatase" evidence="1">
    <location>
        <begin position="15"/>
        <end position="262"/>
    </location>
</feature>
<dbReference type="Pfam" id="PF03372">
    <property type="entry name" value="Exo_endo_phos"/>
    <property type="match status" value="1"/>
</dbReference>
<evidence type="ECO:0000259" key="1">
    <source>
        <dbReference type="Pfam" id="PF03372"/>
    </source>
</evidence>
<reference evidence="2 3" key="1">
    <citation type="submission" date="2018-08" db="EMBL/GenBank/DDBJ databases">
        <title>Pallidiluteibacterium maritimus gen. nov., sp. nov., isolated from coastal sediment.</title>
        <authorList>
            <person name="Zhou L.Y."/>
        </authorList>
    </citation>
    <scope>NUCLEOTIDE SEQUENCE [LARGE SCALE GENOMIC DNA]</scope>
    <source>
        <strain evidence="2 3">XSD2</strain>
    </source>
</reference>
<protein>
    <submittedName>
        <fullName evidence="2">Exonuclease III</fullName>
    </submittedName>
</protein>
<dbReference type="Gene3D" id="3.60.10.10">
    <property type="entry name" value="Endonuclease/exonuclease/phosphatase"/>
    <property type="match status" value="1"/>
</dbReference>
<dbReference type="InterPro" id="IPR005135">
    <property type="entry name" value="Endo/exonuclease/phosphatase"/>
</dbReference>
<dbReference type="OrthoDB" id="9778989at2"/>
<dbReference type="PANTHER" id="PTHR14859">
    <property type="entry name" value="CALCOFLUOR WHITE HYPERSENSITIVE PROTEIN PRECURSOR"/>
    <property type="match status" value="1"/>
</dbReference>
<dbReference type="InterPro" id="IPR036691">
    <property type="entry name" value="Endo/exonu/phosph_ase_sf"/>
</dbReference>
<keyword evidence="3" id="KW-1185">Reference proteome</keyword>
<sequence>MDLHAQNKKLKIINYNVLEGIKLDTTSNHQKFADWVNEQDPDILALQELNSFTQKKLEQLARSFNHPYAVLLKETGYPVGITSKYPIINVEKVLDNMWHGFIKAEIRGYNIFVIHLSPHVYWKRREEIDLILNTSISESKGAQKTIIMGDFNSVSELDADAYQDGRLLERLRIADEKSPAIENLAEGKLDYEVHRKMTQAGYIDAFRLKHKVYDSSALTLRFSENGKIPSRRIDYIYVSKDLKRKVSSASIIKDQFTHYHSDHYPVTIELNIK</sequence>
<dbReference type="GO" id="GO:0004527">
    <property type="term" value="F:exonuclease activity"/>
    <property type="evidence" value="ECO:0007669"/>
    <property type="project" value="UniProtKB-KW"/>
</dbReference>
<proteinExistence type="predicted"/>
<keyword evidence="2" id="KW-0378">Hydrolase</keyword>
<accession>A0A399T9I1</accession>
<keyword evidence="2" id="KW-0540">Nuclease</keyword>
<dbReference type="EMBL" id="QWGR01000001">
    <property type="protein sequence ID" value="RIJ50877.1"/>
    <property type="molecule type" value="Genomic_DNA"/>
</dbReference>
<comment type="caution">
    <text evidence="2">The sequence shown here is derived from an EMBL/GenBank/DDBJ whole genome shotgun (WGS) entry which is preliminary data.</text>
</comment>
<name>A0A399T9I1_9BACT</name>
<organism evidence="2 3">
    <name type="scientific">Maribellus luteus</name>
    <dbReference type="NCBI Taxonomy" id="2305463"/>
    <lineage>
        <taxon>Bacteria</taxon>
        <taxon>Pseudomonadati</taxon>
        <taxon>Bacteroidota</taxon>
        <taxon>Bacteroidia</taxon>
        <taxon>Marinilabiliales</taxon>
        <taxon>Prolixibacteraceae</taxon>
        <taxon>Maribellus</taxon>
    </lineage>
</organism>
<dbReference type="InterPro" id="IPR051916">
    <property type="entry name" value="GPI-anchor_lipid_remodeler"/>
</dbReference>
<gene>
    <name evidence="2" type="ORF">D1614_01360</name>
</gene>
<dbReference type="AlphaFoldDB" id="A0A399T9I1"/>
<dbReference type="PANTHER" id="PTHR14859:SF1">
    <property type="entry name" value="PGAP2-INTERACTING PROTEIN"/>
    <property type="match status" value="1"/>
</dbReference>
<evidence type="ECO:0000313" key="3">
    <source>
        <dbReference type="Proteomes" id="UP000265926"/>
    </source>
</evidence>
<dbReference type="SUPFAM" id="SSF56219">
    <property type="entry name" value="DNase I-like"/>
    <property type="match status" value="1"/>
</dbReference>
<dbReference type="GO" id="GO:0016020">
    <property type="term" value="C:membrane"/>
    <property type="evidence" value="ECO:0007669"/>
    <property type="project" value="GOC"/>
</dbReference>
<keyword evidence="2" id="KW-0269">Exonuclease</keyword>